<dbReference type="CDD" id="cd00883">
    <property type="entry name" value="beta_CA_cladeA"/>
    <property type="match status" value="1"/>
</dbReference>
<dbReference type="GO" id="GO:0008270">
    <property type="term" value="F:zinc ion binding"/>
    <property type="evidence" value="ECO:0007669"/>
    <property type="project" value="UniProtKB-UniRule"/>
</dbReference>
<name>A0A2G8RVW8_9APHY</name>
<dbReference type="GO" id="GO:0071244">
    <property type="term" value="P:cellular response to carbon dioxide"/>
    <property type="evidence" value="ECO:0007669"/>
    <property type="project" value="TreeGrafter"/>
</dbReference>
<dbReference type="Gene3D" id="3.40.1050.10">
    <property type="entry name" value="Carbonic anhydrase"/>
    <property type="match status" value="1"/>
</dbReference>
<dbReference type="GO" id="GO:0004089">
    <property type="term" value="F:carbonate dehydratase activity"/>
    <property type="evidence" value="ECO:0007669"/>
    <property type="project" value="UniProtKB-UniRule"/>
</dbReference>
<evidence type="ECO:0000256" key="3">
    <source>
        <dbReference type="ARBA" id="ARBA00022723"/>
    </source>
</evidence>
<dbReference type="SUPFAM" id="SSF53056">
    <property type="entry name" value="beta-carbonic anhydrase, cab"/>
    <property type="match status" value="1"/>
</dbReference>
<feature type="binding site" evidence="7">
    <location>
        <position position="111"/>
    </location>
    <ligand>
        <name>Zn(2+)</name>
        <dbReference type="ChEBI" id="CHEBI:29105"/>
    </ligand>
</feature>
<evidence type="ECO:0000256" key="7">
    <source>
        <dbReference type="PIRSR" id="PIRSR601765-1"/>
    </source>
</evidence>
<dbReference type="InterPro" id="IPR036874">
    <property type="entry name" value="Carbonic_anhydrase_sf"/>
</dbReference>
<dbReference type="AlphaFoldDB" id="A0A2G8RVW8"/>
<proteinExistence type="inferred from homology"/>
<comment type="cofactor">
    <cofactor evidence="7">
        <name>Zn(2+)</name>
        <dbReference type="ChEBI" id="CHEBI:29105"/>
    </cofactor>
    <text evidence="7">Binds 1 zinc ion per subunit.</text>
</comment>
<evidence type="ECO:0000313" key="10">
    <source>
        <dbReference type="Proteomes" id="UP000230002"/>
    </source>
</evidence>
<dbReference type="OrthoDB" id="10248475at2759"/>
<evidence type="ECO:0000256" key="6">
    <source>
        <dbReference type="ARBA" id="ARBA00048348"/>
    </source>
</evidence>
<dbReference type="GO" id="GO:0034599">
    <property type="term" value="P:cellular response to oxidative stress"/>
    <property type="evidence" value="ECO:0007669"/>
    <property type="project" value="TreeGrafter"/>
</dbReference>
<comment type="function">
    <text evidence="8">Reversible hydration of carbon dioxide.</text>
</comment>
<dbReference type="PANTHER" id="PTHR11002:SF76">
    <property type="entry name" value="CARBONIC ANHYDRASE"/>
    <property type="match status" value="1"/>
</dbReference>
<dbReference type="EMBL" id="AYKW01000045">
    <property type="protein sequence ID" value="PIL25653.1"/>
    <property type="molecule type" value="Genomic_DNA"/>
</dbReference>
<dbReference type="SMART" id="SM00947">
    <property type="entry name" value="Pro_CA"/>
    <property type="match status" value="1"/>
</dbReference>
<gene>
    <name evidence="9" type="ORF">GSI_11403</name>
</gene>
<reference evidence="9 10" key="1">
    <citation type="journal article" date="2015" name="Sci. Rep.">
        <title>Chromosome-level genome map provides insights into diverse defense mechanisms in the medicinal fungus Ganoderma sinense.</title>
        <authorList>
            <person name="Zhu Y."/>
            <person name="Xu J."/>
            <person name="Sun C."/>
            <person name="Zhou S."/>
            <person name="Xu H."/>
            <person name="Nelson D.R."/>
            <person name="Qian J."/>
            <person name="Song J."/>
            <person name="Luo H."/>
            <person name="Xiang L."/>
            <person name="Li Y."/>
            <person name="Xu Z."/>
            <person name="Ji A."/>
            <person name="Wang L."/>
            <person name="Lu S."/>
            <person name="Hayward A."/>
            <person name="Sun W."/>
            <person name="Li X."/>
            <person name="Schwartz D.C."/>
            <person name="Wang Y."/>
            <person name="Chen S."/>
        </authorList>
    </citation>
    <scope>NUCLEOTIDE SEQUENCE [LARGE SCALE GENOMIC DNA]</scope>
    <source>
        <strain evidence="9 10">ZZ0214-1</strain>
    </source>
</reference>
<comment type="caution">
    <text evidence="9">The sequence shown here is derived from an EMBL/GenBank/DDBJ whole genome shotgun (WGS) entry which is preliminary data.</text>
</comment>
<keyword evidence="3 7" id="KW-0479">Metal-binding</keyword>
<evidence type="ECO:0000256" key="2">
    <source>
        <dbReference type="ARBA" id="ARBA00012925"/>
    </source>
</evidence>
<evidence type="ECO:0000256" key="4">
    <source>
        <dbReference type="ARBA" id="ARBA00022833"/>
    </source>
</evidence>
<evidence type="ECO:0000256" key="5">
    <source>
        <dbReference type="ARBA" id="ARBA00023239"/>
    </source>
</evidence>
<organism evidence="9 10">
    <name type="scientific">Ganoderma sinense ZZ0214-1</name>
    <dbReference type="NCBI Taxonomy" id="1077348"/>
    <lineage>
        <taxon>Eukaryota</taxon>
        <taxon>Fungi</taxon>
        <taxon>Dikarya</taxon>
        <taxon>Basidiomycota</taxon>
        <taxon>Agaricomycotina</taxon>
        <taxon>Agaricomycetes</taxon>
        <taxon>Polyporales</taxon>
        <taxon>Polyporaceae</taxon>
        <taxon>Ganoderma</taxon>
    </lineage>
</organism>
<keyword evidence="4 7" id="KW-0862">Zinc</keyword>
<comment type="catalytic activity">
    <reaction evidence="6 8">
        <text>hydrogencarbonate + H(+) = CO2 + H2O</text>
        <dbReference type="Rhea" id="RHEA:10748"/>
        <dbReference type="ChEBI" id="CHEBI:15377"/>
        <dbReference type="ChEBI" id="CHEBI:15378"/>
        <dbReference type="ChEBI" id="CHEBI:16526"/>
        <dbReference type="ChEBI" id="CHEBI:17544"/>
        <dbReference type="EC" id="4.2.1.1"/>
    </reaction>
</comment>
<dbReference type="PANTHER" id="PTHR11002">
    <property type="entry name" value="CARBONIC ANHYDRASE"/>
    <property type="match status" value="1"/>
</dbReference>
<sequence>MASVNQDPNSLVLTNMLSRNEKWAEAMNIATREQFFPNSAEGQHPKVLWIGCADSRVPESVITNSYPGDIFVHRNIANQFHLNDDSAISVLTYAVEHIKVEHVILVGHTNCGGASACSKAAQEAASEPGSALERWLAPLTELARNTEGDLTALVEANARVQVENILKCEVIEREWKLRDVHIHGWVYELETGKLRDLGVSVGRNGPLQH</sequence>
<evidence type="ECO:0000313" key="9">
    <source>
        <dbReference type="EMBL" id="PIL25653.1"/>
    </source>
</evidence>
<accession>A0A2G8RVW8</accession>
<evidence type="ECO:0000256" key="1">
    <source>
        <dbReference type="ARBA" id="ARBA00006217"/>
    </source>
</evidence>
<dbReference type="EC" id="4.2.1.1" evidence="2 8"/>
<keyword evidence="10" id="KW-1185">Reference proteome</keyword>
<dbReference type="InterPro" id="IPR001765">
    <property type="entry name" value="Carbonic_anhydrase"/>
</dbReference>
<keyword evidence="5 8" id="KW-0456">Lyase</keyword>
<feature type="binding site" evidence="7">
    <location>
        <position position="54"/>
    </location>
    <ligand>
        <name>Zn(2+)</name>
        <dbReference type="ChEBI" id="CHEBI:29105"/>
    </ligand>
</feature>
<dbReference type="Proteomes" id="UP000230002">
    <property type="component" value="Unassembled WGS sequence"/>
</dbReference>
<feature type="binding site" evidence="7">
    <location>
        <position position="108"/>
    </location>
    <ligand>
        <name>Zn(2+)</name>
        <dbReference type="ChEBI" id="CHEBI:29105"/>
    </ligand>
</feature>
<protein>
    <recommendedName>
        <fullName evidence="2 8">Carbonic anhydrase</fullName>
        <ecNumber evidence="2 8">4.2.1.1</ecNumber>
    </recommendedName>
    <alternativeName>
        <fullName evidence="8">Carbonate dehydratase</fullName>
    </alternativeName>
</protein>
<evidence type="ECO:0000256" key="8">
    <source>
        <dbReference type="RuleBase" id="RU003956"/>
    </source>
</evidence>
<dbReference type="STRING" id="1077348.A0A2G8RVW8"/>
<comment type="similarity">
    <text evidence="1 8">Belongs to the beta-class carbonic anhydrase family.</text>
</comment>
<dbReference type="Pfam" id="PF00484">
    <property type="entry name" value="Pro_CA"/>
    <property type="match status" value="1"/>
</dbReference>
<feature type="binding site" evidence="7">
    <location>
        <position position="52"/>
    </location>
    <ligand>
        <name>Zn(2+)</name>
        <dbReference type="ChEBI" id="CHEBI:29105"/>
    </ligand>
</feature>